<sequence length="542" mass="61083">KQCRRQNYITLQVIQTKHALKKHHKIDNFSMSNNFARNKQRSSEGYHSATASGYSSRGVKVQYNSSSNKSSFAQAHSTTRNEDNLKEMNNKSSPENLKGISSGQKKSKDESDDNEAENIMEIPTFTAVEASLTFTDSEDEDKITEECYKIFKEYEPQLNQASMSKESDKPEESVKDVPKMDEVLPEGKKRVAHSGVEFNPPRLTAIPKRQPNPVEIMQSRFAKMREIQAKKAETTSSLFLQSFPGLSSGAANPPARRRISYVPNVSMLLSEKNRVQELVRMKQNAASENKQQGDKKGALSNEKMAAHQKTIAQTVPKGLQRIAHHSQSIAARGPLITNGGKIGVAVRQRYLDAIINEFKKFLSPVDANSKKSIHAFETYPRCRTLKTSIMFSVYAEKRNLIVYQRIQLEEQENRRTGANVSSTKVVSHSAILGGPSGTKGSWSIIRSKPVVKNENLYSQLCKFLLTEEQLVENGFPRPHPQDKSGAVVKLNVYNKRAQVPKDLRNIMRICSRCGKNYKIDKNGFQIGDDACNYHYGRIYTIR</sequence>
<dbReference type="InterPro" id="IPR031736">
    <property type="entry name" value="REXO1-like_dom"/>
</dbReference>
<feature type="compositionally biased region" description="Polar residues" evidence="1">
    <location>
        <begin position="62"/>
        <end position="78"/>
    </location>
</feature>
<dbReference type="AlphaFoldDB" id="A0AAD7ZHN7"/>
<evidence type="ECO:0000313" key="3">
    <source>
        <dbReference type="EMBL" id="KAJ9580850.1"/>
    </source>
</evidence>
<name>A0AAD7ZHN7_DIPPU</name>
<reference evidence="3" key="2">
    <citation type="submission" date="2023-05" db="EMBL/GenBank/DDBJ databases">
        <authorList>
            <person name="Fouks B."/>
        </authorList>
    </citation>
    <scope>NUCLEOTIDE SEQUENCE</scope>
    <source>
        <strain evidence="3">Stay&amp;Tobe</strain>
        <tissue evidence="3">Testes</tissue>
    </source>
</reference>
<feature type="compositionally biased region" description="Polar residues" evidence="1">
    <location>
        <begin position="38"/>
        <end position="55"/>
    </location>
</feature>
<feature type="domain" description="RNA exonuclease 1 homolog-like" evidence="2">
    <location>
        <begin position="338"/>
        <end position="489"/>
    </location>
</feature>
<feature type="region of interest" description="Disordered" evidence="1">
    <location>
        <begin position="38"/>
        <end position="115"/>
    </location>
</feature>
<dbReference type="EMBL" id="JASPKZ010008128">
    <property type="protein sequence ID" value="KAJ9580850.1"/>
    <property type="molecule type" value="Genomic_DNA"/>
</dbReference>
<dbReference type="Pfam" id="PF15870">
    <property type="entry name" value="EloA-BP1"/>
    <property type="match status" value="1"/>
</dbReference>
<evidence type="ECO:0000313" key="4">
    <source>
        <dbReference type="Proteomes" id="UP001233999"/>
    </source>
</evidence>
<comment type="caution">
    <text evidence="3">The sequence shown here is derived from an EMBL/GenBank/DDBJ whole genome shotgun (WGS) entry which is preliminary data.</text>
</comment>
<feature type="non-terminal residue" evidence="3">
    <location>
        <position position="542"/>
    </location>
</feature>
<evidence type="ECO:0000256" key="1">
    <source>
        <dbReference type="SAM" id="MobiDB-lite"/>
    </source>
</evidence>
<proteinExistence type="predicted"/>
<feature type="compositionally biased region" description="Basic and acidic residues" evidence="1">
    <location>
        <begin position="165"/>
        <end position="178"/>
    </location>
</feature>
<organism evidence="3 4">
    <name type="scientific">Diploptera punctata</name>
    <name type="common">Pacific beetle cockroach</name>
    <dbReference type="NCBI Taxonomy" id="6984"/>
    <lineage>
        <taxon>Eukaryota</taxon>
        <taxon>Metazoa</taxon>
        <taxon>Ecdysozoa</taxon>
        <taxon>Arthropoda</taxon>
        <taxon>Hexapoda</taxon>
        <taxon>Insecta</taxon>
        <taxon>Pterygota</taxon>
        <taxon>Neoptera</taxon>
        <taxon>Polyneoptera</taxon>
        <taxon>Dictyoptera</taxon>
        <taxon>Blattodea</taxon>
        <taxon>Blaberoidea</taxon>
        <taxon>Blaberidae</taxon>
        <taxon>Diplopterinae</taxon>
        <taxon>Diploptera</taxon>
    </lineage>
</organism>
<feature type="compositionally biased region" description="Basic and acidic residues" evidence="1">
    <location>
        <begin position="79"/>
        <end position="89"/>
    </location>
</feature>
<feature type="compositionally biased region" description="Polar residues" evidence="1">
    <location>
        <begin position="90"/>
        <end position="104"/>
    </location>
</feature>
<gene>
    <name evidence="3" type="ORF">L9F63_023981</name>
</gene>
<accession>A0AAD7ZHN7</accession>
<feature type="region of interest" description="Disordered" evidence="1">
    <location>
        <begin position="159"/>
        <end position="178"/>
    </location>
</feature>
<evidence type="ECO:0000259" key="2">
    <source>
        <dbReference type="Pfam" id="PF15870"/>
    </source>
</evidence>
<keyword evidence="4" id="KW-1185">Reference proteome</keyword>
<feature type="non-terminal residue" evidence="3">
    <location>
        <position position="1"/>
    </location>
</feature>
<protein>
    <recommendedName>
        <fullName evidence="2">RNA exonuclease 1 homolog-like domain-containing protein</fullName>
    </recommendedName>
</protein>
<reference evidence="3" key="1">
    <citation type="journal article" date="2023" name="IScience">
        <title>Live-bearing cockroach genome reveals convergent evolutionary mechanisms linked to viviparity in insects and beyond.</title>
        <authorList>
            <person name="Fouks B."/>
            <person name="Harrison M.C."/>
            <person name="Mikhailova A.A."/>
            <person name="Marchal E."/>
            <person name="English S."/>
            <person name="Carruthers M."/>
            <person name="Jennings E.C."/>
            <person name="Chiamaka E.L."/>
            <person name="Frigard R.A."/>
            <person name="Pippel M."/>
            <person name="Attardo G.M."/>
            <person name="Benoit J.B."/>
            <person name="Bornberg-Bauer E."/>
            <person name="Tobe S.S."/>
        </authorList>
    </citation>
    <scope>NUCLEOTIDE SEQUENCE</scope>
    <source>
        <strain evidence="3">Stay&amp;Tobe</strain>
    </source>
</reference>
<dbReference type="Proteomes" id="UP001233999">
    <property type="component" value="Unassembled WGS sequence"/>
</dbReference>